<dbReference type="GO" id="GO:0009060">
    <property type="term" value="P:aerobic respiration"/>
    <property type="evidence" value="ECO:0007669"/>
    <property type="project" value="InterPro"/>
</dbReference>
<feature type="transmembrane region" description="Helical" evidence="2">
    <location>
        <begin position="107"/>
        <end position="127"/>
    </location>
</feature>
<keyword evidence="2" id="KW-0812">Transmembrane</keyword>
<proteinExistence type="predicted"/>
<protein>
    <submittedName>
        <fullName evidence="4">Cytochrome c oxidase subunit 1-beta</fullName>
    </submittedName>
</protein>
<gene>
    <name evidence="4" type="primary">ctaDII</name>
    <name evidence="4" type="ORF">JGUZn3_12680</name>
</gene>
<evidence type="ECO:0000256" key="2">
    <source>
        <dbReference type="SAM" id="Phobius"/>
    </source>
</evidence>
<dbReference type="SUPFAM" id="SSF81442">
    <property type="entry name" value="Cytochrome c oxidase subunit I-like"/>
    <property type="match status" value="1"/>
</dbReference>
<feature type="transmembrane region" description="Helical" evidence="2">
    <location>
        <begin position="411"/>
        <end position="439"/>
    </location>
</feature>
<keyword evidence="5" id="KW-1185">Reference proteome</keyword>
<feature type="transmembrane region" description="Helical" evidence="2">
    <location>
        <begin position="26"/>
        <end position="48"/>
    </location>
</feature>
<name>A0A7H1NRT4_9PROT</name>
<dbReference type="GO" id="GO:0020037">
    <property type="term" value="F:heme binding"/>
    <property type="evidence" value="ECO:0007669"/>
    <property type="project" value="InterPro"/>
</dbReference>
<dbReference type="KEGG" id="ebla:JGUZn3_12680"/>
<dbReference type="GO" id="GO:0022904">
    <property type="term" value="P:respiratory electron transport chain"/>
    <property type="evidence" value="ECO:0007669"/>
    <property type="project" value="TreeGrafter"/>
</dbReference>
<dbReference type="Pfam" id="PF00115">
    <property type="entry name" value="COX1"/>
    <property type="match status" value="1"/>
</dbReference>
<dbReference type="Gene3D" id="1.20.210.10">
    <property type="entry name" value="Cytochrome c oxidase-like, subunit I domain"/>
    <property type="match status" value="1"/>
</dbReference>
<evidence type="ECO:0000313" key="5">
    <source>
        <dbReference type="Proteomes" id="UP000516349"/>
    </source>
</evidence>
<dbReference type="EMBL" id="CP060244">
    <property type="protein sequence ID" value="QNT78494.1"/>
    <property type="molecule type" value="Genomic_DNA"/>
</dbReference>
<dbReference type="GO" id="GO:0004129">
    <property type="term" value="F:cytochrome-c oxidase activity"/>
    <property type="evidence" value="ECO:0007669"/>
    <property type="project" value="InterPro"/>
</dbReference>
<feature type="transmembrane region" description="Helical" evidence="2">
    <location>
        <begin position="170"/>
        <end position="197"/>
    </location>
</feature>
<accession>A0A7H1NRT4</accession>
<dbReference type="AlphaFoldDB" id="A0A7H1NRT4"/>
<keyword evidence="1" id="KW-0813">Transport</keyword>
<dbReference type="RefSeq" id="WP_203412755.1">
    <property type="nucleotide sequence ID" value="NZ_CP060244.1"/>
</dbReference>
<feature type="transmembrane region" description="Helical" evidence="2">
    <location>
        <begin position="315"/>
        <end position="334"/>
    </location>
</feature>
<dbReference type="InterPro" id="IPR023616">
    <property type="entry name" value="Cyt_c_oxase-like_su1_dom"/>
</dbReference>
<keyword evidence="2" id="KW-1133">Transmembrane helix</keyword>
<dbReference type="PANTHER" id="PTHR10422:SF18">
    <property type="entry name" value="CYTOCHROME C OXIDASE SUBUNIT 1"/>
    <property type="match status" value="1"/>
</dbReference>
<sequence>MMKHGYAPIAPTWLGRGSSYNLDANLGSAFLVFSVICAFLGGSLPLIFHESVGGAHSQGALESLIHFWHPMGLLYLGLTPALLQGFGLWLLPVLVRSQSMAFSALNRLSFGFMLGSGGAYFLGFFPYWAFDAIVVSLFLWSASVFCYALSVFITVLNMRPLGMTLSEIPVFVWAQWLASLVLGISIPVFVAAQSLVLWQTPSLSMGIDKFQVLMSHYTYPVMIFLLLPVLGISVHVVQTFCGVLKARGVILAAFLVLAFLGSFGWVNWVFHTGYLSTVHKDLFFAASGYVMLGATGAVIYAMALTLLWKKPVLHVPLLWVIGVMAMIVLAWPIFVLAGKQQQVHSVLAYSSVFAAFAGFYLWIGKIRGRNFSGLLAILHFSLTLTGVLVNFEDQLTCITNASAPFATQTPMLFANFCIGKLISDSAFGLSLLVFAFIVLQCIWGKKRITEKNYWVSPLPTGEWCVSTPFRGSLQEWDRK</sequence>
<keyword evidence="2" id="KW-0472">Membrane</keyword>
<dbReference type="PROSITE" id="PS50855">
    <property type="entry name" value="COX1"/>
    <property type="match status" value="1"/>
</dbReference>
<feature type="transmembrane region" description="Helical" evidence="2">
    <location>
        <begin position="73"/>
        <end position="95"/>
    </location>
</feature>
<evidence type="ECO:0000256" key="1">
    <source>
        <dbReference type="ARBA" id="ARBA00022660"/>
    </source>
</evidence>
<feature type="transmembrane region" description="Helical" evidence="2">
    <location>
        <begin position="282"/>
        <end position="308"/>
    </location>
</feature>
<dbReference type="InterPro" id="IPR000883">
    <property type="entry name" value="Cyt_C_Oxase_1"/>
</dbReference>
<feature type="transmembrane region" description="Helical" evidence="2">
    <location>
        <begin position="371"/>
        <end position="391"/>
    </location>
</feature>
<dbReference type="GO" id="GO:0015990">
    <property type="term" value="P:electron transport coupled proton transport"/>
    <property type="evidence" value="ECO:0007669"/>
    <property type="project" value="TreeGrafter"/>
</dbReference>
<dbReference type="PANTHER" id="PTHR10422">
    <property type="entry name" value="CYTOCHROME C OXIDASE SUBUNIT 1"/>
    <property type="match status" value="1"/>
</dbReference>
<feature type="transmembrane region" description="Helical" evidence="2">
    <location>
        <begin position="346"/>
        <end position="364"/>
    </location>
</feature>
<dbReference type="GO" id="GO:0016020">
    <property type="term" value="C:membrane"/>
    <property type="evidence" value="ECO:0007669"/>
    <property type="project" value="InterPro"/>
</dbReference>
<evidence type="ECO:0000259" key="3">
    <source>
        <dbReference type="PROSITE" id="PS50855"/>
    </source>
</evidence>
<organism evidence="4 5">
    <name type="scientific">Entomobacter blattae</name>
    <dbReference type="NCBI Taxonomy" id="2762277"/>
    <lineage>
        <taxon>Bacteria</taxon>
        <taxon>Pseudomonadati</taxon>
        <taxon>Pseudomonadota</taxon>
        <taxon>Alphaproteobacteria</taxon>
        <taxon>Acetobacterales</taxon>
        <taxon>Acetobacteraceae</taxon>
        <taxon>Entomobacter</taxon>
    </lineage>
</organism>
<feature type="transmembrane region" description="Helical" evidence="2">
    <location>
        <begin position="133"/>
        <end position="158"/>
    </location>
</feature>
<keyword evidence="1" id="KW-0249">Electron transport</keyword>
<feature type="transmembrane region" description="Helical" evidence="2">
    <location>
        <begin position="249"/>
        <end position="270"/>
    </location>
</feature>
<keyword evidence="1" id="KW-0679">Respiratory chain</keyword>
<evidence type="ECO:0000313" key="4">
    <source>
        <dbReference type="EMBL" id="QNT78494.1"/>
    </source>
</evidence>
<reference evidence="4 5" key="1">
    <citation type="submission" date="2020-08" db="EMBL/GenBank/DDBJ databases">
        <title>Complete genome sequence of Entomobacter blattae G55GP.</title>
        <authorList>
            <person name="Poehlein A."/>
            <person name="Guzman J."/>
            <person name="Daniel R."/>
            <person name="Vilcinskas A."/>
        </authorList>
    </citation>
    <scope>NUCLEOTIDE SEQUENCE [LARGE SCALE GENOMIC DNA]</scope>
    <source>
        <strain evidence="4 5">G55GP</strain>
    </source>
</reference>
<dbReference type="Proteomes" id="UP000516349">
    <property type="component" value="Chromosome"/>
</dbReference>
<dbReference type="InterPro" id="IPR036927">
    <property type="entry name" value="Cyt_c_oxase-like_su1_sf"/>
</dbReference>
<feature type="domain" description="Cytochrome oxidase subunit I profile" evidence="3">
    <location>
        <begin position="25"/>
        <end position="391"/>
    </location>
</feature>
<feature type="transmembrane region" description="Helical" evidence="2">
    <location>
        <begin position="217"/>
        <end position="237"/>
    </location>
</feature>